<dbReference type="PROSITE" id="PS51257">
    <property type="entry name" value="PROKAR_LIPOPROTEIN"/>
    <property type="match status" value="1"/>
</dbReference>
<accession>A0A9X1NQJ5</accession>
<comment type="caution">
    <text evidence="1">The sequence shown here is derived from an EMBL/GenBank/DDBJ whole genome shotgun (WGS) entry which is preliminary data.</text>
</comment>
<dbReference type="RefSeq" id="WP_231812099.1">
    <property type="nucleotide sequence ID" value="NZ_JAJOZR010000002.1"/>
</dbReference>
<keyword evidence="2" id="KW-1185">Reference proteome</keyword>
<dbReference type="Gene3D" id="3.30.160.150">
    <property type="entry name" value="Lipoprotein like domain"/>
    <property type="match status" value="1"/>
</dbReference>
<dbReference type="Pfam" id="PF04390">
    <property type="entry name" value="LptE"/>
    <property type="match status" value="1"/>
</dbReference>
<dbReference type="EMBL" id="JAJOZR010000002">
    <property type="protein sequence ID" value="MCD7108179.1"/>
    <property type="molecule type" value="Genomic_DNA"/>
</dbReference>
<organism evidence="1 2">
    <name type="scientific">Rhizobium quercicola</name>
    <dbReference type="NCBI Taxonomy" id="2901226"/>
    <lineage>
        <taxon>Bacteria</taxon>
        <taxon>Pseudomonadati</taxon>
        <taxon>Pseudomonadota</taxon>
        <taxon>Alphaproteobacteria</taxon>
        <taxon>Hyphomicrobiales</taxon>
        <taxon>Rhizobiaceae</taxon>
        <taxon>Rhizobium/Agrobacterium group</taxon>
        <taxon>Rhizobium</taxon>
    </lineage>
</organism>
<dbReference type="InterPro" id="IPR007485">
    <property type="entry name" value="LPS_assembly_LptE"/>
</dbReference>
<dbReference type="AlphaFoldDB" id="A0A9X1NQJ5"/>
<proteinExistence type="predicted"/>
<dbReference type="Proteomes" id="UP001139089">
    <property type="component" value="Unassembled WGS sequence"/>
</dbReference>
<name>A0A9X1NQJ5_9HYPH</name>
<sequence length="176" mass="18784">MSSSKFDPRRRIALGFAGLSLLLMAGCQVRPLYSDGPSGAPATALASIGISEAKDRVEQRVRNALIFLTSGGKGEPTAPQYQLALSVSQQTTGVLFNERNDNDTASAGRLVIEADYNLTRVDTGKTVKSGHRKAVALVDFPVQEFAKLRAIKDAENRAARELAEIIRADLAAALGN</sequence>
<dbReference type="GO" id="GO:0019867">
    <property type="term" value="C:outer membrane"/>
    <property type="evidence" value="ECO:0007669"/>
    <property type="project" value="InterPro"/>
</dbReference>
<dbReference type="GO" id="GO:0043165">
    <property type="term" value="P:Gram-negative-bacterium-type cell outer membrane assembly"/>
    <property type="evidence" value="ECO:0007669"/>
    <property type="project" value="InterPro"/>
</dbReference>
<evidence type="ECO:0000313" key="2">
    <source>
        <dbReference type="Proteomes" id="UP001139089"/>
    </source>
</evidence>
<protein>
    <submittedName>
        <fullName evidence="1">LPS assembly lipoprotein LptE</fullName>
    </submittedName>
</protein>
<gene>
    <name evidence="1" type="primary">lptE</name>
    <name evidence="1" type="ORF">LRX75_03880</name>
</gene>
<evidence type="ECO:0000313" key="1">
    <source>
        <dbReference type="EMBL" id="MCD7108179.1"/>
    </source>
</evidence>
<reference evidence="1" key="1">
    <citation type="submission" date="2021-12" db="EMBL/GenBank/DDBJ databases">
        <authorList>
            <person name="Li Y."/>
        </authorList>
    </citation>
    <scope>NUCLEOTIDE SEQUENCE</scope>
    <source>
        <strain evidence="1">DKSPLA3</strain>
    </source>
</reference>
<keyword evidence="1" id="KW-0449">Lipoprotein</keyword>